<reference evidence="1 2" key="1">
    <citation type="submission" date="2017-03" db="EMBL/GenBank/DDBJ databases">
        <title>Genome of the blue death feigning beetle - Asbolus verrucosus.</title>
        <authorList>
            <person name="Rider S.D."/>
        </authorList>
    </citation>
    <scope>NUCLEOTIDE SEQUENCE [LARGE SCALE GENOMIC DNA]</scope>
    <source>
        <strain evidence="1">Butters</strain>
        <tissue evidence="1">Head and leg muscle</tissue>
    </source>
</reference>
<protein>
    <submittedName>
        <fullName evidence="1">Uncharacterized protein</fullName>
    </submittedName>
</protein>
<evidence type="ECO:0000313" key="2">
    <source>
        <dbReference type="Proteomes" id="UP000292052"/>
    </source>
</evidence>
<dbReference type="EMBL" id="QDEB01107957">
    <property type="protein sequence ID" value="RZB77519.1"/>
    <property type="molecule type" value="Genomic_DNA"/>
</dbReference>
<name>A0A482VF06_ASBVE</name>
<dbReference type="OrthoDB" id="6783097at2759"/>
<keyword evidence="2" id="KW-1185">Reference proteome</keyword>
<proteinExistence type="predicted"/>
<organism evidence="1 2">
    <name type="scientific">Asbolus verrucosus</name>
    <name type="common">Desert ironclad beetle</name>
    <dbReference type="NCBI Taxonomy" id="1661398"/>
    <lineage>
        <taxon>Eukaryota</taxon>
        <taxon>Metazoa</taxon>
        <taxon>Ecdysozoa</taxon>
        <taxon>Arthropoda</taxon>
        <taxon>Hexapoda</taxon>
        <taxon>Insecta</taxon>
        <taxon>Pterygota</taxon>
        <taxon>Neoptera</taxon>
        <taxon>Endopterygota</taxon>
        <taxon>Coleoptera</taxon>
        <taxon>Polyphaga</taxon>
        <taxon>Cucujiformia</taxon>
        <taxon>Tenebrionidae</taxon>
        <taxon>Pimeliinae</taxon>
        <taxon>Asbolus</taxon>
    </lineage>
</organism>
<dbReference type="AlphaFoldDB" id="A0A482VF06"/>
<comment type="caution">
    <text evidence="1">The sequence shown here is derived from an EMBL/GenBank/DDBJ whole genome shotgun (WGS) entry which is preliminary data.</text>
</comment>
<accession>A0A482VF06</accession>
<sequence>MQSSQDKTNGNRSKKTSLVRLVDGNATVRSIYVNKLNITLNNKVIPTIFIALPNSQRNHTLSGIDFIEEFQIESGISHRCYHFVDNPDEKTQWCRPHPSSNYLKILLDGNETLCNRIH</sequence>
<dbReference type="Proteomes" id="UP000292052">
    <property type="component" value="Unassembled WGS sequence"/>
</dbReference>
<evidence type="ECO:0000313" key="1">
    <source>
        <dbReference type="EMBL" id="RZB77519.1"/>
    </source>
</evidence>
<gene>
    <name evidence="1" type="ORF">BDFB_011426</name>
</gene>